<dbReference type="Proteomes" id="UP000179797">
    <property type="component" value="Unassembled WGS sequence"/>
</dbReference>
<dbReference type="PANTHER" id="PTHR36175">
    <property type="entry name" value="CYANOPHYCINASE"/>
    <property type="match status" value="1"/>
</dbReference>
<feature type="signal peptide" evidence="5">
    <location>
        <begin position="1"/>
        <end position="22"/>
    </location>
</feature>
<dbReference type="Pfam" id="PF03575">
    <property type="entry name" value="Peptidase_S51"/>
    <property type="match status" value="1"/>
</dbReference>
<dbReference type="EMBL" id="JRYR02000002">
    <property type="protein sequence ID" value="OHX64470.1"/>
    <property type="molecule type" value="Genomic_DNA"/>
</dbReference>
<dbReference type="GO" id="GO:0006508">
    <property type="term" value="P:proteolysis"/>
    <property type="evidence" value="ECO:0007669"/>
    <property type="project" value="UniProtKB-KW"/>
</dbReference>
<dbReference type="CDD" id="cd03145">
    <property type="entry name" value="GAT1_cyanophycinase"/>
    <property type="match status" value="1"/>
</dbReference>
<organism evidence="6 7">
    <name type="scientific">Flammeovirga pacifica</name>
    <dbReference type="NCBI Taxonomy" id="915059"/>
    <lineage>
        <taxon>Bacteria</taxon>
        <taxon>Pseudomonadati</taxon>
        <taxon>Bacteroidota</taxon>
        <taxon>Cytophagia</taxon>
        <taxon>Cytophagales</taxon>
        <taxon>Flammeovirgaceae</taxon>
        <taxon>Flammeovirga</taxon>
    </lineage>
</organism>
<dbReference type="PANTHER" id="PTHR36175:SF1">
    <property type="entry name" value="CYANOPHYCINASE"/>
    <property type="match status" value="1"/>
</dbReference>
<dbReference type="RefSeq" id="WP_044227665.1">
    <property type="nucleotide sequence ID" value="NZ_JRYR02000002.1"/>
</dbReference>
<evidence type="ECO:0000256" key="4">
    <source>
        <dbReference type="ARBA" id="ARBA00022825"/>
    </source>
</evidence>
<evidence type="ECO:0000256" key="5">
    <source>
        <dbReference type="SAM" id="SignalP"/>
    </source>
</evidence>
<keyword evidence="7" id="KW-1185">Reference proteome</keyword>
<evidence type="ECO:0000256" key="1">
    <source>
        <dbReference type="ARBA" id="ARBA00006534"/>
    </source>
</evidence>
<accession>A0A1S1YTW8</accession>
<reference evidence="6 7" key="1">
    <citation type="journal article" date="2012" name="Int. J. Syst. Evol. Microbiol.">
        <title>Flammeovirga pacifica sp. nov., isolated from deep-sea sediment.</title>
        <authorList>
            <person name="Xu H."/>
            <person name="Fu Y."/>
            <person name="Yang N."/>
            <person name="Ding Z."/>
            <person name="Lai Q."/>
            <person name="Zeng R."/>
        </authorList>
    </citation>
    <scope>NUCLEOTIDE SEQUENCE [LARGE SCALE GENOMIC DNA]</scope>
    <source>
        <strain evidence="7">DSM 24597 / LMG 26175 / WPAGA1</strain>
    </source>
</reference>
<gene>
    <name evidence="6" type="ORF">NH26_23080</name>
</gene>
<dbReference type="GO" id="GO:0008236">
    <property type="term" value="F:serine-type peptidase activity"/>
    <property type="evidence" value="ECO:0007669"/>
    <property type="project" value="UniProtKB-KW"/>
</dbReference>
<dbReference type="AlphaFoldDB" id="A0A1S1YTW8"/>
<evidence type="ECO:0008006" key="8">
    <source>
        <dbReference type="Google" id="ProtNLM"/>
    </source>
</evidence>
<dbReference type="Gene3D" id="3.40.50.880">
    <property type="match status" value="1"/>
</dbReference>
<dbReference type="InterPro" id="IPR005320">
    <property type="entry name" value="Peptidase_S51"/>
</dbReference>
<keyword evidence="2" id="KW-0645">Protease</keyword>
<sequence>MRQYTIFLAVFVSSLFCSSLFAQSPLLLVGGGSEENGGWSDSPYKWFVEQSSNKKIAIISYTDVESDWLSNYFISLGAEEAKDFKIDRTGARNTQLIAELEAFDGFFFKGGDQNKYYNFYNNTAFKSLLIDKINEGAVLGGTSAGMAILSSVVYTADNGSLYPEDGLTSMDARYFTFADDFLQVLPNTLVDTHFAERGRMPRLISMLAYWKIHHPNKKLLGIGVDDRTALCIDPEQLGKVYGTGAVTFISLNETHNIAKTLPLDVANTTLISCVEGQEFDIIRKKKTSSERSSKLYNSNIYANTVTLLNGKEYSSQIEEAVSSKTLVIYDGIKQSIDISEGNKTLFVDLRKLPNTDLLRFKSQLQEVKKVVLLPFDSSFIEDFKDQTSVMNWLWNTMKSSTTEVVVYNEAIPFIGEKYPLNIYSKDNAAYSGSLTYKAGLGLLDNTMVFRDLYADSDYNENTASIFQETLFSEDINWSVGLTDDCEIKFQVNEKQWEIIYEGKQSSIIAENKTTDYSEANSRRAIVGYDSISTHVIYTSTLLLQEVNFENYQPTFKDVVINTLSSSERSLIHWKNDQLFFDNRANRNVQLIDLQGKIHKEISTDQLTTDLPLPVNQPMIIKVIDLSSQEQTTLKILRNK</sequence>
<dbReference type="InterPro" id="IPR029062">
    <property type="entry name" value="Class_I_gatase-like"/>
</dbReference>
<protein>
    <recommendedName>
        <fullName evidence="8">Cyanophycinase</fullName>
    </recommendedName>
</protein>
<dbReference type="STRING" id="915059.NH26_23080"/>
<proteinExistence type="inferred from homology"/>
<keyword evidence="5" id="KW-0732">Signal</keyword>
<keyword evidence="4" id="KW-0720">Serine protease</keyword>
<dbReference type="SUPFAM" id="SSF52317">
    <property type="entry name" value="Class I glutamine amidotransferase-like"/>
    <property type="match status" value="1"/>
</dbReference>
<comment type="similarity">
    <text evidence="1">Belongs to the peptidase S51 family.</text>
</comment>
<feature type="chain" id="PRO_5010273106" description="Cyanophycinase" evidence="5">
    <location>
        <begin position="23"/>
        <end position="639"/>
    </location>
</feature>
<evidence type="ECO:0000256" key="2">
    <source>
        <dbReference type="ARBA" id="ARBA00022670"/>
    </source>
</evidence>
<comment type="caution">
    <text evidence="6">The sequence shown here is derived from an EMBL/GenBank/DDBJ whole genome shotgun (WGS) entry which is preliminary data.</text>
</comment>
<dbReference type="OrthoDB" id="4841110at2"/>
<keyword evidence="3" id="KW-0378">Hydrolase</keyword>
<evidence type="ECO:0000313" key="7">
    <source>
        <dbReference type="Proteomes" id="UP000179797"/>
    </source>
</evidence>
<evidence type="ECO:0000313" key="6">
    <source>
        <dbReference type="EMBL" id="OHX64470.1"/>
    </source>
</evidence>
<name>A0A1S1YTW8_FLAPC</name>
<evidence type="ECO:0000256" key="3">
    <source>
        <dbReference type="ARBA" id="ARBA00022801"/>
    </source>
</evidence>